<feature type="domain" description="C2H2-type" evidence="12">
    <location>
        <begin position="302"/>
        <end position="329"/>
    </location>
</feature>
<evidence type="ECO:0000256" key="5">
    <source>
        <dbReference type="ARBA" id="ARBA00022833"/>
    </source>
</evidence>
<protein>
    <recommendedName>
        <fullName evidence="12">C2H2-type domain-containing protein</fullName>
    </recommendedName>
</protein>
<feature type="region of interest" description="Disordered" evidence="11">
    <location>
        <begin position="82"/>
        <end position="111"/>
    </location>
</feature>
<keyword evidence="4 10" id="KW-0863">Zinc-finger</keyword>
<dbReference type="PANTHER" id="PTHR24379">
    <property type="entry name" value="KRAB AND ZINC FINGER DOMAIN-CONTAINING"/>
    <property type="match status" value="1"/>
</dbReference>
<dbReference type="Proteomes" id="UP000279307">
    <property type="component" value="Chromosome 3"/>
</dbReference>
<keyword evidence="8" id="KW-0804">Transcription</keyword>
<evidence type="ECO:0000256" key="2">
    <source>
        <dbReference type="ARBA" id="ARBA00022723"/>
    </source>
</evidence>
<gene>
    <name evidence="13" type="ORF">DMN91_002498</name>
</gene>
<dbReference type="Gene3D" id="3.30.160.60">
    <property type="entry name" value="Classic Zinc Finger"/>
    <property type="match status" value="4"/>
</dbReference>
<feature type="domain" description="C2H2-type" evidence="12">
    <location>
        <begin position="190"/>
        <end position="218"/>
    </location>
</feature>
<proteinExistence type="predicted"/>
<evidence type="ECO:0000256" key="8">
    <source>
        <dbReference type="ARBA" id="ARBA00023163"/>
    </source>
</evidence>
<keyword evidence="9" id="KW-0539">Nucleus</keyword>
<evidence type="ECO:0000259" key="12">
    <source>
        <dbReference type="PROSITE" id="PS50157"/>
    </source>
</evidence>
<keyword evidence="2" id="KW-0479">Metal-binding</keyword>
<evidence type="ECO:0000256" key="6">
    <source>
        <dbReference type="ARBA" id="ARBA00023015"/>
    </source>
</evidence>
<organism evidence="13 14">
    <name type="scientific">Ooceraea biroi</name>
    <name type="common">Clonal raider ant</name>
    <name type="synonym">Cerapachys biroi</name>
    <dbReference type="NCBI Taxonomy" id="2015173"/>
    <lineage>
        <taxon>Eukaryota</taxon>
        <taxon>Metazoa</taxon>
        <taxon>Ecdysozoa</taxon>
        <taxon>Arthropoda</taxon>
        <taxon>Hexapoda</taxon>
        <taxon>Insecta</taxon>
        <taxon>Pterygota</taxon>
        <taxon>Neoptera</taxon>
        <taxon>Endopterygota</taxon>
        <taxon>Hymenoptera</taxon>
        <taxon>Apocrita</taxon>
        <taxon>Aculeata</taxon>
        <taxon>Formicoidea</taxon>
        <taxon>Formicidae</taxon>
        <taxon>Dorylinae</taxon>
        <taxon>Ooceraea</taxon>
    </lineage>
</organism>
<feature type="compositionally biased region" description="Basic and acidic residues" evidence="11">
    <location>
        <begin position="82"/>
        <end position="105"/>
    </location>
</feature>
<evidence type="ECO:0000256" key="9">
    <source>
        <dbReference type="ARBA" id="ARBA00023242"/>
    </source>
</evidence>
<dbReference type="FunFam" id="3.30.160.60:FF:000213">
    <property type="entry name" value="Zinc finger protein 624"/>
    <property type="match status" value="1"/>
</dbReference>
<comment type="caution">
    <text evidence="13">The sequence shown here is derived from an EMBL/GenBank/DDBJ whole genome shotgun (WGS) entry which is preliminary data.</text>
</comment>
<name>A0A3L8DWU5_OOCBI</name>
<evidence type="ECO:0000313" key="13">
    <source>
        <dbReference type="EMBL" id="RLU24409.1"/>
    </source>
</evidence>
<reference evidence="13 14" key="1">
    <citation type="journal article" date="2018" name="Genome Res.">
        <title>The genomic architecture and molecular evolution of ant odorant receptors.</title>
        <authorList>
            <person name="McKenzie S.K."/>
            <person name="Kronauer D.J.C."/>
        </authorList>
    </citation>
    <scope>NUCLEOTIDE SEQUENCE [LARGE SCALE GENOMIC DNA]</scope>
    <source>
        <strain evidence="13">Clonal line C1</strain>
    </source>
</reference>
<evidence type="ECO:0000313" key="14">
    <source>
        <dbReference type="Proteomes" id="UP000279307"/>
    </source>
</evidence>
<evidence type="ECO:0000256" key="11">
    <source>
        <dbReference type="SAM" id="MobiDB-lite"/>
    </source>
</evidence>
<dbReference type="FunFam" id="3.30.160.60:FF:000072">
    <property type="entry name" value="zinc finger protein 143 isoform X1"/>
    <property type="match status" value="1"/>
</dbReference>
<dbReference type="AlphaFoldDB" id="A0A3L8DWU5"/>
<dbReference type="PROSITE" id="PS00028">
    <property type="entry name" value="ZINC_FINGER_C2H2_1"/>
    <property type="match status" value="5"/>
</dbReference>
<dbReference type="PANTHER" id="PTHR24379:SF121">
    <property type="entry name" value="C2H2-TYPE DOMAIN-CONTAINING PROTEIN"/>
    <property type="match status" value="1"/>
</dbReference>
<keyword evidence="7" id="KW-0238">DNA-binding</keyword>
<evidence type="ECO:0000256" key="4">
    <source>
        <dbReference type="ARBA" id="ARBA00022771"/>
    </source>
</evidence>
<accession>A0A3L8DWU5</accession>
<sequence length="348" mass="40156">MASKDFAMSGRSRQNQAISDAEYLKIVDSVKPCRICREVCLSPVYLSSLGYKCYDTLIKIKKEVLDEIENFSANDELDIEQHVKSEPLEEVSRHENSERTPESDCQRNASVSLSRRQMDGYTDLKEYIVALTRGKLLMCSVCRIEFPNEAEFRTHMIVHSHGKCFQYNGQFPRSSTLKDHLHMHFIPKPFACRQCELQFQNERELRKHQTKTHSEPFEASFRGKKKPLQQRSLRDLELMNGNARSHECATCGKSFLRSSSLRTHMIVHTADSPYACDLCPAKFKRSSVLKTHKLTHTGVRRFECDICKHRFHLKGALKHHVLAHYGELVNILIASHTSPGSRMYLPRD</sequence>
<comment type="subcellular location">
    <subcellularLocation>
        <location evidence="1">Nucleus</location>
    </subcellularLocation>
</comment>
<dbReference type="InterPro" id="IPR013087">
    <property type="entry name" value="Znf_C2H2_type"/>
</dbReference>
<dbReference type="GO" id="GO:0005634">
    <property type="term" value="C:nucleus"/>
    <property type="evidence" value="ECO:0007669"/>
    <property type="project" value="UniProtKB-SubCell"/>
</dbReference>
<evidence type="ECO:0000256" key="1">
    <source>
        <dbReference type="ARBA" id="ARBA00004123"/>
    </source>
</evidence>
<dbReference type="GO" id="GO:0008270">
    <property type="term" value="F:zinc ion binding"/>
    <property type="evidence" value="ECO:0007669"/>
    <property type="project" value="UniProtKB-KW"/>
</dbReference>
<dbReference type="OrthoDB" id="7534346at2759"/>
<dbReference type="EMBL" id="QOIP01000003">
    <property type="protein sequence ID" value="RLU24409.1"/>
    <property type="molecule type" value="Genomic_DNA"/>
</dbReference>
<keyword evidence="6" id="KW-0805">Transcription regulation</keyword>
<feature type="domain" description="C2H2-type" evidence="12">
    <location>
        <begin position="246"/>
        <end position="273"/>
    </location>
</feature>
<keyword evidence="5" id="KW-0862">Zinc</keyword>
<dbReference type="GO" id="GO:0003677">
    <property type="term" value="F:DNA binding"/>
    <property type="evidence" value="ECO:0007669"/>
    <property type="project" value="UniProtKB-KW"/>
</dbReference>
<evidence type="ECO:0000256" key="3">
    <source>
        <dbReference type="ARBA" id="ARBA00022737"/>
    </source>
</evidence>
<feature type="domain" description="C2H2-type" evidence="12">
    <location>
        <begin position="274"/>
        <end position="301"/>
    </location>
</feature>
<dbReference type="PROSITE" id="PS50157">
    <property type="entry name" value="ZINC_FINGER_C2H2_2"/>
    <property type="match status" value="4"/>
</dbReference>
<dbReference type="Pfam" id="PF12874">
    <property type="entry name" value="zf-met"/>
    <property type="match status" value="1"/>
</dbReference>
<dbReference type="InterPro" id="IPR036236">
    <property type="entry name" value="Znf_C2H2_sf"/>
</dbReference>
<evidence type="ECO:0000256" key="10">
    <source>
        <dbReference type="PROSITE-ProRule" id="PRU00042"/>
    </source>
</evidence>
<dbReference type="SUPFAM" id="SSF57667">
    <property type="entry name" value="beta-beta-alpha zinc fingers"/>
    <property type="match status" value="3"/>
</dbReference>
<keyword evidence="3" id="KW-0677">Repeat</keyword>
<evidence type="ECO:0000256" key="7">
    <source>
        <dbReference type="ARBA" id="ARBA00023125"/>
    </source>
</evidence>
<dbReference type="SMART" id="SM00355">
    <property type="entry name" value="ZnF_C2H2"/>
    <property type="match status" value="6"/>
</dbReference>
<dbReference type="Pfam" id="PF00096">
    <property type="entry name" value="zf-C2H2"/>
    <property type="match status" value="2"/>
</dbReference>